<evidence type="ECO:0000313" key="1">
    <source>
        <dbReference type="EMBL" id="KAL3585799.1"/>
    </source>
</evidence>
<comment type="caution">
    <text evidence="1">The sequence shown here is derived from an EMBL/GenBank/DDBJ whole genome shotgun (WGS) entry which is preliminary data.</text>
</comment>
<dbReference type="EMBL" id="RCHU02000006">
    <property type="protein sequence ID" value="KAL3585799.1"/>
    <property type="molecule type" value="Genomic_DNA"/>
</dbReference>
<accession>A0ACC4C2T9</accession>
<dbReference type="Proteomes" id="UP000309997">
    <property type="component" value="Unassembled WGS sequence"/>
</dbReference>
<name>A0ACC4C2T9_POPAL</name>
<proteinExistence type="predicted"/>
<evidence type="ECO:0000313" key="2">
    <source>
        <dbReference type="Proteomes" id="UP000309997"/>
    </source>
</evidence>
<organism evidence="1 2">
    <name type="scientific">Populus alba</name>
    <name type="common">White poplar</name>
    <dbReference type="NCBI Taxonomy" id="43335"/>
    <lineage>
        <taxon>Eukaryota</taxon>
        <taxon>Viridiplantae</taxon>
        <taxon>Streptophyta</taxon>
        <taxon>Embryophyta</taxon>
        <taxon>Tracheophyta</taxon>
        <taxon>Spermatophyta</taxon>
        <taxon>Magnoliopsida</taxon>
        <taxon>eudicotyledons</taxon>
        <taxon>Gunneridae</taxon>
        <taxon>Pentapetalae</taxon>
        <taxon>rosids</taxon>
        <taxon>fabids</taxon>
        <taxon>Malpighiales</taxon>
        <taxon>Salicaceae</taxon>
        <taxon>Saliceae</taxon>
        <taxon>Populus</taxon>
    </lineage>
</organism>
<reference evidence="1 2" key="1">
    <citation type="journal article" date="2024" name="Plant Biotechnol. J.">
        <title>Genome and CRISPR/Cas9 system of a widespread forest tree (Populus alba) in the world.</title>
        <authorList>
            <person name="Liu Y.J."/>
            <person name="Jiang P.F."/>
            <person name="Han X.M."/>
            <person name="Li X.Y."/>
            <person name="Wang H.M."/>
            <person name="Wang Y.J."/>
            <person name="Wang X.X."/>
            <person name="Zeng Q.Y."/>
        </authorList>
    </citation>
    <scope>NUCLEOTIDE SEQUENCE [LARGE SCALE GENOMIC DNA]</scope>
    <source>
        <strain evidence="2">cv. PAL-ZL1</strain>
    </source>
</reference>
<protein>
    <submittedName>
        <fullName evidence="1">Uncharacterized protein</fullName>
    </submittedName>
</protein>
<keyword evidence="2" id="KW-1185">Reference proteome</keyword>
<sequence>MHRKVWKNLLSSGGIAPQAPGFSLLVLEEPLIPAFLRRYNIFYIWNETLEGAQELGIFSSEIPHCHAQPRQWGLGALLVLVVLPLQWDRGMIFRKSRNNYTKLKGNKALAKTIEETISVGGAGRFPIFHLFSPVLFVLGPFFTCSFSPVLFVLETTLPDVFRV</sequence>
<gene>
    <name evidence="1" type="ORF">D5086_012666</name>
</gene>